<dbReference type="PROSITE" id="PS50885">
    <property type="entry name" value="HAMP"/>
    <property type="match status" value="1"/>
</dbReference>
<proteinExistence type="predicted"/>
<dbReference type="PANTHER" id="PTHR32089">
    <property type="entry name" value="METHYL-ACCEPTING CHEMOTAXIS PROTEIN MCPB"/>
    <property type="match status" value="1"/>
</dbReference>
<keyword evidence="1 3" id="KW-0812">Transmembrane</keyword>
<evidence type="ECO:0000256" key="2">
    <source>
        <dbReference type="ARBA" id="ARBA00022989"/>
    </source>
</evidence>
<evidence type="ECO:0000313" key="5">
    <source>
        <dbReference type="EMBL" id="GIF01957.1"/>
    </source>
</evidence>
<keyword evidence="6" id="KW-1185">Reference proteome</keyword>
<dbReference type="CDD" id="cd06225">
    <property type="entry name" value="HAMP"/>
    <property type="match status" value="1"/>
</dbReference>
<evidence type="ECO:0000256" key="1">
    <source>
        <dbReference type="ARBA" id="ARBA00022692"/>
    </source>
</evidence>
<dbReference type="AlphaFoldDB" id="A0A919K6P9"/>
<feature type="domain" description="HAMP" evidence="4">
    <location>
        <begin position="221"/>
        <end position="273"/>
    </location>
</feature>
<reference evidence="5" key="1">
    <citation type="submission" date="2021-01" db="EMBL/GenBank/DDBJ databases">
        <title>Whole genome shotgun sequence of Actinoplanes rishiriensis NBRC 108556.</title>
        <authorList>
            <person name="Komaki H."/>
            <person name="Tamura T."/>
        </authorList>
    </citation>
    <scope>NUCLEOTIDE SEQUENCE</scope>
    <source>
        <strain evidence="5">NBRC 108556</strain>
    </source>
</reference>
<protein>
    <recommendedName>
        <fullName evidence="4">HAMP domain-containing protein</fullName>
    </recommendedName>
</protein>
<dbReference type="Proteomes" id="UP000636960">
    <property type="component" value="Unassembled WGS sequence"/>
</dbReference>
<feature type="transmembrane region" description="Helical" evidence="3">
    <location>
        <begin position="200"/>
        <end position="220"/>
    </location>
</feature>
<dbReference type="GO" id="GO:0016020">
    <property type="term" value="C:membrane"/>
    <property type="evidence" value="ECO:0007669"/>
    <property type="project" value="InterPro"/>
</dbReference>
<evidence type="ECO:0000313" key="6">
    <source>
        <dbReference type="Proteomes" id="UP000636960"/>
    </source>
</evidence>
<dbReference type="SUPFAM" id="SSF58104">
    <property type="entry name" value="Methyl-accepting chemotaxis protein (MCP) signaling domain"/>
    <property type="match status" value="1"/>
</dbReference>
<evidence type="ECO:0000259" key="4">
    <source>
        <dbReference type="PROSITE" id="PS50885"/>
    </source>
</evidence>
<dbReference type="Gene3D" id="6.10.340.10">
    <property type="match status" value="1"/>
</dbReference>
<name>A0A919K6P9_9ACTN</name>
<dbReference type="GO" id="GO:0007165">
    <property type="term" value="P:signal transduction"/>
    <property type="evidence" value="ECO:0007669"/>
    <property type="project" value="InterPro"/>
</dbReference>
<gene>
    <name evidence="5" type="ORF">Ari01nite_94210</name>
</gene>
<feature type="transmembrane region" description="Helical" evidence="3">
    <location>
        <begin position="20"/>
        <end position="40"/>
    </location>
</feature>
<accession>A0A919K6P9</accession>
<dbReference type="Pfam" id="PF00672">
    <property type="entry name" value="HAMP"/>
    <property type="match status" value="1"/>
</dbReference>
<dbReference type="InterPro" id="IPR003660">
    <property type="entry name" value="HAMP_dom"/>
</dbReference>
<organism evidence="5 6">
    <name type="scientific">Paractinoplanes rishiriensis</name>
    <dbReference type="NCBI Taxonomy" id="1050105"/>
    <lineage>
        <taxon>Bacteria</taxon>
        <taxon>Bacillati</taxon>
        <taxon>Actinomycetota</taxon>
        <taxon>Actinomycetes</taxon>
        <taxon>Micromonosporales</taxon>
        <taxon>Micromonosporaceae</taxon>
        <taxon>Paractinoplanes</taxon>
    </lineage>
</organism>
<comment type="caution">
    <text evidence="5">The sequence shown here is derived from an EMBL/GenBank/DDBJ whole genome shotgun (WGS) entry which is preliminary data.</text>
</comment>
<sequence>MSQGQGRRRPWGDLPVRVKVLCAVSVAAVAAVVAGLVGIVKLGAVDETGGGIYENNLLPISALAQIDGDVNEVRATILRHVISTDPASMREREQEIADFRNGLTELWRQYSSAPGTDEEKAVREQFETALATMYEVTDEQILPASRALRTAEVAAAEREQFDPAFDAVSEALSGLSKLEMAQASAGAAQAEATYRSARTLLIVVLVLGLGGALTVGLYAARSISIPLGHVVAALRRVEHGDLTTVADVRTRDELGQLGDALNATTLRLREIIGGRLAQTASGLAAAAEELSAVSMQLQSGAGDVTSKATTATHATEEVNTGVQSIAAGAEQMSASITEIASNAGQAAQVAQQGMAVAERTTAQVAQLAPRARRSGRLSA</sequence>
<keyword evidence="2 3" id="KW-1133">Transmembrane helix</keyword>
<dbReference type="EMBL" id="BOMV01000115">
    <property type="protein sequence ID" value="GIF01957.1"/>
    <property type="molecule type" value="Genomic_DNA"/>
</dbReference>
<dbReference type="InterPro" id="IPR024478">
    <property type="entry name" value="HlyB_4HB_MCP"/>
</dbReference>
<evidence type="ECO:0000256" key="3">
    <source>
        <dbReference type="SAM" id="Phobius"/>
    </source>
</evidence>
<dbReference type="Gene3D" id="1.10.287.950">
    <property type="entry name" value="Methyl-accepting chemotaxis protein"/>
    <property type="match status" value="1"/>
</dbReference>
<dbReference type="Pfam" id="PF12729">
    <property type="entry name" value="4HB_MCP_1"/>
    <property type="match status" value="1"/>
</dbReference>
<dbReference type="PANTHER" id="PTHR32089:SF112">
    <property type="entry name" value="LYSOZYME-LIKE PROTEIN-RELATED"/>
    <property type="match status" value="1"/>
</dbReference>
<dbReference type="SMART" id="SM00304">
    <property type="entry name" value="HAMP"/>
    <property type="match status" value="1"/>
</dbReference>
<keyword evidence="3" id="KW-0472">Membrane</keyword>